<name>A0A919R2I3_9ACTN</name>
<dbReference type="InterPro" id="IPR058532">
    <property type="entry name" value="YjbR/MT2646/Rv2570-like"/>
</dbReference>
<evidence type="ECO:0000313" key="1">
    <source>
        <dbReference type="EMBL" id="GII78519.1"/>
    </source>
</evidence>
<dbReference type="EMBL" id="BOOU01000049">
    <property type="protein sequence ID" value="GII78519.1"/>
    <property type="molecule type" value="Genomic_DNA"/>
</dbReference>
<organism evidence="1 2">
    <name type="scientific">Sphaerisporangium rufum</name>
    <dbReference type="NCBI Taxonomy" id="1381558"/>
    <lineage>
        <taxon>Bacteria</taxon>
        <taxon>Bacillati</taxon>
        <taxon>Actinomycetota</taxon>
        <taxon>Actinomycetes</taxon>
        <taxon>Streptosporangiales</taxon>
        <taxon>Streptosporangiaceae</taxon>
        <taxon>Sphaerisporangium</taxon>
    </lineage>
</organism>
<accession>A0A919R2I3</accession>
<reference evidence="1" key="1">
    <citation type="submission" date="2021-01" db="EMBL/GenBank/DDBJ databases">
        <title>Whole genome shotgun sequence of Sphaerisporangium rufum NBRC 109079.</title>
        <authorList>
            <person name="Komaki H."/>
            <person name="Tamura T."/>
        </authorList>
    </citation>
    <scope>NUCLEOTIDE SEQUENCE</scope>
    <source>
        <strain evidence="1">NBRC 109079</strain>
    </source>
</reference>
<evidence type="ECO:0000313" key="2">
    <source>
        <dbReference type="Proteomes" id="UP000655287"/>
    </source>
</evidence>
<dbReference type="SUPFAM" id="SSF142906">
    <property type="entry name" value="YjbR-like"/>
    <property type="match status" value="1"/>
</dbReference>
<dbReference type="AlphaFoldDB" id="A0A919R2I3"/>
<comment type="caution">
    <text evidence="1">The sequence shown here is derived from an EMBL/GenBank/DDBJ whole genome shotgun (WGS) entry which is preliminary data.</text>
</comment>
<evidence type="ECO:0008006" key="3">
    <source>
        <dbReference type="Google" id="ProtNLM"/>
    </source>
</evidence>
<protein>
    <recommendedName>
        <fullName evidence="3">MmcQ/YjbR family DNA-binding protein</fullName>
    </recommendedName>
</protein>
<gene>
    <name evidence="1" type="ORF">Sru01_35010</name>
</gene>
<dbReference type="RefSeq" id="WP_203986454.1">
    <property type="nucleotide sequence ID" value="NZ_BOOU01000049.1"/>
</dbReference>
<proteinExistence type="predicted"/>
<dbReference type="Pfam" id="PF04237">
    <property type="entry name" value="YjbR"/>
    <property type="match status" value="1"/>
</dbReference>
<dbReference type="Proteomes" id="UP000655287">
    <property type="component" value="Unassembled WGS sequence"/>
</dbReference>
<keyword evidence="2" id="KW-1185">Reference proteome</keyword>
<dbReference type="InterPro" id="IPR038056">
    <property type="entry name" value="YjbR-like_sf"/>
</dbReference>
<sequence length="117" mass="13411">MVTVDDVRRIASVLPRTEERLVRDRVTFRIGRIVYLAVSADETLMGFAFPKEERAALVTADPVRFLMPRPSDERYNWVRARLAELDETELRELVVDAWRMCVPKKVAAGYLDSPSAT</sequence>